<evidence type="ECO:0000256" key="1">
    <source>
        <dbReference type="SAM" id="MobiDB-lite"/>
    </source>
</evidence>
<evidence type="ECO:0000313" key="3">
    <source>
        <dbReference type="Proteomes" id="UP000319576"/>
    </source>
</evidence>
<dbReference type="AlphaFoldDB" id="A0A517XLS9"/>
<feature type="region of interest" description="Disordered" evidence="1">
    <location>
        <begin position="123"/>
        <end position="156"/>
    </location>
</feature>
<keyword evidence="3" id="KW-1185">Reference proteome</keyword>
<evidence type="ECO:0000313" key="2">
    <source>
        <dbReference type="EMBL" id="QDU18426.1"/>
    </source>
</evidence>
<name>A0A517XLS9_9BACT</name>
<dbReference type="Proteomes" id="UP000319576">
    <property type="component" value="Chromosome"/>
</dbReference>
<gene>
    <name evidence="2" type="ORF">ETAA1_03120</name>
</gene>
<accession>A0A517XLS9</accession>
<dbReference type="RefSeq" id="WP_145233705.1">
    <property type="nucleotide sequence ID" value="NZ_CP036273.1"/>
</dbReference>
<proteinExistence type="predicted"/>
<organism evidence="2 3">
    <name type="scientific">Urbifossiella limnaea</name>
    <dbReference type="NCBI Taxonomy" id="2528023"/>
    <lineage>
        <taxon>Bacteria</taxon>
        <taxon>Pseudomonadati</taxon>
        <taxon>Planctomycetota</taxon>
        <taxon>Planctomycetia</taxon>
        <taxon>Gemmatales</taxon>
        <taxon>Gemmataceae</taxon>
        <taxon>Urbifossiella</taxon>
    </lineage>
</organism>
<sequence length="156" mass="16945">MSIYATLWAMKLPKAHAFDTEWIEVYAQAVPAHIGHPSCYPEGDPYSDFLPPVVECDPKTGTGPFDRAVVIVAEGRDEKVGQRYTDPLLVMTGAEYSRATFEGLLDAIKQALPWDRDVIGMFTGPGGEERVIRSPARPDDGVGRGDASPTTDSPHG</sequence>
<protein>
    <submittedName>
        <fullName evidence="2">Uncharacterized protein</fullName>
    </submittedName>
</protein>
<feature type="compositionally biased region" description="Basic and acidic residues" evidence="1">
    <location>
        <begin position="127"/>
        <end position="143"/>
    </location>
</feature>
<dbReference type="EMBL" id="CP036273">
    <property type="protein sequence ID" value="QDU18426.1"/>
    <property type="molecule type" value="Genomic_DNA"/>
</dbReference>
<reference evidence="2 3" key="1">
    <citation type="submission" date="2019-02" db="EMBL/GenBank/DDBJ databases">
        <title>Deep-cultivation of Planctomycetes and their phenomic and genomic characterization uncovers novel biology.</title>
        <authorList>
            <person name="Wiegand S."/>
            <person name="Jogler M."/>
            <person name="Boedeker C."/>
            <person name="Pinto D."/>
            <person name="Vollmers J."/>
            <person name="Rivas-Marin E."/>
            <person name="Kohn T."/>
            <person name="Peeters S.H."/>
            <person name="Heuer A."/>
            <person name="Rast P."/>
            <person name="Oberbeckmann S."/>
            <person name="Bunk B."/>
            <person name="Jeske O."/>
            <person name="Meyerdierks A."/>
            <person name="Storesund J.E."/>
            <person name="Kallscheuer N."/>
            <person name="Luecker S."/>
            <person name="Lage O.M."/>
            <person name="Pohl T."/>
            <person name="Merkel B.J."/>
            <person name="Hornburger P."/>
            <person name="Mueller R.-W."/>
            <person name="Bruemmer F."/>
            <person name="Labrenz M."/>
            <person name="Spormann A.M."/>
            <person name="Op den Camp H."/>
            <person name="Overmann J."/>
            <person name="Amann R."/>
            <person name="Jetten M.S.M."/>
            <person name="Mascher T."/>
            <person name="Medema M.H."/>
            <person name="Devos D.P."/>
            <person name="Kaster A.-K."/>
            <person name="Ovreas L."/>
            <person name="Rohde M."/>
            <person name="Galperin M.Y."/>
            <person name="Jogler C."/>
        </authorList>
    </citation>
    <scope>NUCLEOTIDE SEQUENCE [LARGE SCALE GENOMIC DNA]</scope>
    <source>
        <strain evidence="2 3">ETA_A1</strain>
    </source>
</reference>
<dbReference type="KEGG" id="uli:ETAA1_03120"/>